<dbReference type="Pfam" id="PF12796">
    <property type="entry name" value="Ank_2"/>
    <property type="match status" value="1"/>
</dbReference>
<name>A0AAV5J8L0_9ROSI</name>
<dbReference type="PANTHER" id="PTHR24177:SF329">
    <property type="entry name" value="ANKYRIN REPEAT PROTEIN"/>
    <property type="match status" value="1"/>
</dbReference>
<dbReference type="SMART" id="SM00248">
    <property type="entry name" value="ANK"/>
    <property type="match status" value="4"/>
</dbReference>
<dbReference type="GO" id="GO:0016020">
    <property type="term" value="C:membrane"/>
    <property type="evidence" value="ECO:0007669"/>
    <property type="project" value="TreeGrafter"/>
</dbReference>
<dbReference type="PANTHER" id="PTHR24177">
    <property type="entry name" value="CASKIN"/>
    <property type="match status" value="1"/>
</dbReference>
<sequence>MLDNNERTEFVRLLKDIHLGDWNALKHLDYITEIKFPGGFTVLHIATIAGHLNIVEELVKTVGVHYLENQDDSGDTALSLAARYNGKVKIAECLAQNNHKLLTIQNKEGYIPLVVACINRQKDMASYLYSVTEFEFLLPENSNQGTLFVKYCVLNFMFDVGQDLFFHCPRLATSGESITISELSVHPYLFSSKLPFRVVMDEFLYKCLDVVELPSPSDDAGSISRLEIFKRQVARVRVTDRILGLFFFLFHKPGTLMRIYHLKLTHAYVTLVLRHRCKEISTYRNATQLVESGAISAIFQAIRSGTEEIVIQILKANPDLTWCNEKLSREILICAIKCRRRGILRFLYRRDVGKKALLCLRDEDGNNALHLVAKLPDRNLSNDVNFTAARSMTLEEKWRFRVTFHAGIEKPKIYMVKLHPKFSAGNTINWQKKWRSGQRKLQSLIVSHLF</sequence>
<dbReference type="Gene3D" id="1.25.40.20">
    <property type="entry name" value="Ankyrin repeat-containing domain"/>
    <property type="match status" value="2"/>
</dbReference>
<dbReference type="EMBL" id="BPVZ01000028">
    <property type="protein sequence ID" value="GKV08285.1"/>
    <property type="molecule type" value="Genomic_DNA"/>
</dbReference>
<reference evidence="1 2" key="1">
    <citation type="journal article" date="2021" name="Commun. Biol.">
        <title>The genome of Shorea leprosula (Dipterocarpaceae) highlights the ecological relevance of drought in aseasonal tropical rainforests.</title>
        <authorList>
            <person name="Ng K.K.S."/>
            <person name="Kobayashi M.J."/>
            <person name="Fawcett J.A."/>
            <person name="Hatakeyama M."/>
            <person name="Paape T."/>
            <person name="Ng C.H."/>
            <person name="Ang C.C."/>
            <person name="Tnah L.H."/>
            <person name="Lee C.T."/>
            <person name="Nishiyama T."/>
            <person name="Sese J."/>
            <person name="O'Brien M.J."/>
            <person name="Copetti D."/>
            <person name="Mohd Noor M.I."/>
            <person name="Ong R.C."/>
            <person name="Putra M."/>
            <person name="Sireger I.Z."/>
            <person name="Indrioko S."/>
            <person name="Kosugi Y."/>
            <person name="Izuno A."/>
            <person name="Isagi Y."/>
            <person name="Lee S.L."/>
            <person name="Shimizu K.K."/>
        </authorList>
    </citation>
    <scope>NUCLEOTIDE SEQUENCE [LARGE SCALE GENOMIC DNA]</scope>
    <source>
        <strain evidence="1">214</strain>
    </source>
</reference>
<dbReference type="Pfam" id="PF00023">
    <property type="entry name" value="Ank"/>
    <property type="match status" value="1"/>
</dbReference>
<dbReference type="AlphaFoldDB" id="A0AAV5J8L0"/>
<evidence type="ECO:0000313" key="2">
    <source>
        <dbReference type="Proteomes" id="UP001054252"/>
    </source>
</evidence>
<organism evidence="1 2">
    <name type="scientific">Rubroshorea leprosula</name>
    <dbReference type="NCBI Taxonomy" id="152421"/>
    <lineage>
        <taxon>Eukaryota</taxon>
        <taxon>Viridiplantae</taxon>
        <taxon>Streptophyta</taxon>
        <taxon>Embryophyta</taxon>
        <taxon>Tracheophyta</taxon>
        <taxon>Spermatophyta</taxon>
        <taxon>Magnoliopsida</taxon>
        <taxon>eudicotyledons</taxon>
        <taxon>Gunneridae</taxon>
        <taxon>Pentapetalae</taxon>
        <taxon>rosids</taxon>
        <taxon>malvids</taxon>
        <taxon>Malvales</taxon>
        <taxon>Dipterocarpaceae</taxon>
        <taxon>Rubroshorea</taxon>
    </lineage>
</organism>
<protein>
    <submittedName>
        <fullName evidence="1">Uncharacterized protein</fullName>
    </submittedName>
</protein>
<dbReference type="Proteomes" id="UP001054252">
    <property type="component" value="Unassembled WGS sequence"/>
</dbReference>
<comment type="caution">
    <text evidence="1">The sequence shown here is derived from an EMBL/GenBank/DDBJ whole genome shotgun (WGS) entry which is preliminary data.</text>
</comment>
<accession>A0AAV5J8L0</accession>
<dbReference type="InterPro" id="IPR036770">
    <property type="entry name" value="Ankyrin_rpt-contain_sf"/>
</dbReference>
<dbReference type="SUPFAM" id="SSF48403">
    <property type="entry name" value="Ankyrin repeat"/>
    <property type="match status" value="1"/>
</dbReference>
<proteinExistence type="predicted"/>
<keyword evidence="2" id="KW-1185">Reference proteome</keyword>
<evidence type="ECO:0000313" key="1">
    <source>
        <dbReference type="EMBL" id="GKV08285.1"/>
    </source>
</evidence>
<gene>
    <name evidence="1" type="ORF">SLEP1_g19940</name>
</gene>
<dbReference type="InterPro" id="IPR002110">
    <property type="entry name" value="Ankyrin_rpt"/>
</dbReference>